<protein>
    <submittedName>
        <fullName evidence="2">Maleylpyruvate isomerase family mycothiol-dependent enzyme</fullName>
    </submittedName>
</protein>
<dbReference type="Gene3D" id="1.20.120.450">
    <property type="entry name" value="dinb family like domain"/>
    <property type="match status" value="1"/>
</dbReference>
<dbReference type="AlphaFoldDB" id="A0A6M4X153"/>
<evidence type="ECO:0000259" key="1">
    <source>
        <dbReference type="Pfam" id="PF11716"/>
    </source>
</evidence>
<evidence type="ECO:0000313" key="2">
    <source>
        <dbReference type="EMBL" id="QJT06368.1"/>
    </source>
</evidence>
<dbReference type="GO" id="GO:0016853">
    <property type="term" value="F:isomerase activity"/>
    <property type="evidence" value="ECO:0007669"/>
    <property type="project" value="UniProtKB-KW"/>
</dbReference>
<dbReference type="RefSeq" id="WP_171401680.1">
    <property type="nucleotide sequence ID" value="NZ_CP049838.1"/>
</dbReference>
<sequence>MSLQPNGASDPSWLGKPIDARPLFGPELASLLDLLRGLRRNEWSRAAVPGWTVHDLAAHILGDYHGRLGWSAESHRRAMAFGETLEAFIHRVNQEWIDLHADHSPAEIIEALELAGTRVARQFEGDDLDATGLGVSWAGVDPAPKWLDVAREFTEYWTHRQQIRHATGRDTETEPNALSTVLDTFMRALPHTLRDTPAPAGTQLQVVIDEPAVGTWTVTATADRWSLAEAPGGRPTASVRLDPETAWRLCTRGIDPGTALTRARISGDRQISEAACQIVSIVH</sequence>
<dbReference type="EMBL" id="CP049838">
    <property type="protein sequence ID" value="QJT06368.1"/>
    <property type="molecule type" value="Genomic_DNA"/>
</dbReference>
<reference evidence="2" key="1">
    <citation type="submission" date="2020-03" db="EMBL/GenBank/DDBJ databases">
        <title>Molecular networking-based the target discovery of potent antiproliferative macrolactams: 5/6/7/16 polycyclic ansamycins and glycosylated trienomycin from Streptomyces cacaoi subsp. asoensis.</title>
        <authorList>
            <person name="Liu L.-L."/>
        </authorList>
    </citation>
    <scope>NUCLEOTIDE SEQUENCE [LARGE SCALE GENOMIC DNA]</scope>
    <source>
        <strain evidence="2">H2S5</strain>
    </source>
</reference>
<keyword evidence="2" id="KW-0413">Isomerase</keyword>
<proteinExistence type="predicted"/>
<dbReference type="InterPro" id="IPR034660">
    <property type="entry name" value="DinB/YfiT-like"/>
</dbReference>
<dbReference type="SUPFAM" id="SSF109854">
    <property type="entry name" value="DinB/YfiT-like putative metalloenzymes"/>
    <property type="match status" value="1"/>
</dbReference>
<organism evidence="2 3">
    <name type="scientific">Streptomyces asoensis</name>
    <dbReference type="NCBI Taxonomy" id="249586"/>
    <lineage>
        <taxon>Bacteria</taxon>
        <taxon>Bacillati</taxon>
        <taxon>Actinomycetota</taxon>
        <taxon>Actinomycetes</taxon>
        <taxon>Kitasatosporales</taxon>
        <taxon>Streptomycetaceae</taxon>
        <taxon>Streptomyces</taxon>
    </lineage>
</organism>
<dbReference type="GO" id="GO:0046872">
    <property type="term" value="F:metal ion binding"/>
    <property type="evidence" value="ECO:0007669"/>
    <property type="project" value="InterPro"/>
</dbReference>
<dbReference type="InterPro" id="IPR024344">
    <property type="entry name" value="MDMPI_metal-binding"/>
</dbReference>
<evidence type="ECO:0000313" key="3">
    <source>
        <dbReference type="Proteomes" id="UP000502665"/>
    </source>
</evidence>
<dbReference type="Pfam" id="PF11716">
    <property type="entry name" value="MDMPI_N"/>
    <property type="match status" value="1"/>
</dbReference>
<name>A0A6M4X153_9ACTN</name>
<accession>A0A6M4X153</accession>
<feature type="domain" description="Mycothiol-dependent maleylpyruvate isomerase metal-binding" evidence="1">
    <location>
        <begin position="26"/>
        <end position="163"/>
    </location>
</feature>
<gene>
    <name evidence="2" type="ORF">G9272_43745</name>
</gene>
<dbReference type="NCBIfam" id="TIGR03083">
    <property type="entry name" value="maleylpyruvate isomerase family mycothiol-dependent enzyme"/>
    <property type="match status" value="1"/>
</dbReference>
<dbReference type="Proteomes" id="UP000502665">
    <property type="component" value="Chromosome"/>
</dbReference>
<dbReference type="InterPro" id="IPR017517">
    <property type="entry name" value="Maleyloyr_isom"/>
</dbReference>
<keyword evidence="3" id="KW-1185">Reference proteome</keyword>